<gene>
    <name evidence="2" type="ORF">SGCZBJ_01115</name>
</gene>
<dbReference type="Gene3D" id="3.30.110.170">
    <property type="entry name" value="Protein of unknown function (DUF541), domain 1"/>
    <property type="match status" value="1"/>
</dbReference>
<dbReference type="AlphaFoldDB" id="A0A2N5DRU5"/>
<dbReference type="PANTHER" id="PTHR34387">
    <property type="entry name" value="SLR1258 PROTEIN"/>
    <property type="match status" value="1"/>
</dbReference>
<sequence>MIRIRSTVPALAAAGAAVLALSAIPAAAQSNDAAFRATTFNLSASGETAIAPDMATITLGVQTEGASAAAALSANGTAMNKVIAALKKAGVAERDIQTSNLNVNPQYVYEQNQPPRLTGYQASNQVTILARDLSKLGQTVDAAASAGANTVSGISFGLQNPQKAEDEARIKAVAALKAKSDLYARATGYKVVRLVSLNEAGGYTPSPQPVPMFAMAKREMADSTAISGGELKVRVEVSATYEAQQ</sequence>
<dbReference type="Pfam" id="PF04402">
    <property type="entry name" value="SIMPL"/>
    <property type="match status" value="1"/>
</dbReference>
<keyword evidence="3" id="KW-1185">Reference proteome</keyword>
<dbReference type="GO" id="GO:0006974">
    <property type="term" value="P:DNA damage response"/>
    <property type="evidence" value="ECO:0007669"/>
    <property type="project" value="TreeGrafter"/>
</dbReference>
<proteinExistence type="predicted"/>
<evidence type="ECO:0000313" key="2">
    <source>
        <dbReference type="EMBL" id="PLR28779.1"/>
    </source>
</evidence>
<organism evidence="2 3">
    <name type="scientific">Caulobacter zeae</name>
    <dbReference type="NCBI Taxonomy" id="2055137"/>
    <lineage>
        <taxon>Bacteria</taxon>
        <taxon>Pseudomonadati</taxon>
        <taxon>Pseudomonadota</taxon>
        <taxon>Alphaproteobacteria</taxon>
        <taxon>Caulobacterales</taxon>
        <taxon>Caulobacteraceae</taxon>
        <taxon>Caulobacter</taxon>
    </lineage>
</organism>
<dbReference type="RefSeq" id="WP_101716196.1">
    <property type="nucleotide sequence ID" value="NZ_PJRS01000004.1"/>
</dbReference>
<name>A0A2N5DRU5_9CAUL</name>
<dbReference type="EMBL" id="PJRS01000004">
    <property type="protein sequence ID" value="PLR28779.1"/>
    <property type="molecule type" value="Genomic_DNA"/>
</dbReference>
<protein>
    <recommendedName>
        <fullName evidence="4">SIMPL domain-containing protein</fullName>
    </recommendedName>
</protein>
<reference evidence="2 3" key="1">
    <citation type="submission" date="2017-12" db="EMBL/GenBank/DDBJ databases">
        <title>The genome sequence of Caulobacter sp. 410.</title>
        <authorList>
            <person name="Gao J."/>
            <person name="Mao X."/>
            <person name="Sun J."/>
        </authorList>
    </citation>
    <scope>NUCLEOTIDE SEQUENCE [LARGE SCALE GENOMIC DNA]</scope>
    <source>
        <strain evidence="2 3">410</strain>
    </source>
</reference>
<accession>A0A2N5DRU5</accession>
<dbReference type="OrthoDB" id="9813144at2"/>
<dbReference type="PANTHER" id="PTHR34387:SF1">
    <property type="entry name" value="PERIPLASMIC IMMUNOGENIC PROTEIN"/>
    <property type="match status" value="1"/>
</dbReference>
<dbReference type="InterPro" id="IPR052022">
    <property type="entry name" value="26kDa_periplasmic_antigen"/>
</dbReference>
<feature type="signal peptide" evidence="1">
    <location>
        <begin position="1"/>
        <end position="28"/>
    </location>
</feature>
<keyword evidence="1" id="KW-0732">Signal</keyword>
<feature type="chain" id="PRO_5014827267" description="SIMPL domain-containing protein" evidence="1">
    <location>
        <begin position="29"/>
        <end position="245"/>
    </location>
</feature>
<comment type="caution">
    <text evidence="2">The sequence shown here is derived from an EMBL/GenBank/DDBJ whole genome shotgun (WGS) entry which is preliminary data.</text>
</comment>
<evidence type="ECO:0000313" key="3">
    <source>
        <dbReference type="Proteomes" id="UP000234479"/>
    </source>
</evidence>
<dbReference type="InterPro" id="IPR007497">
    <property type="entry name" value="SIMPL/DUF541"/>
</dbReference>
<dbReference type="Gene3D" id="3.30.70.2970">
    <property type="entry name" value="Protein of unknown function (DUF541), domain 2"/>
    <property type="match status" value="1"/>
</dbReference>
<evidence type="ECO:0008006" key="4">
    <source>
        <dbReference type="Google" id="ProtNLM"/>
    </source>
</evidence>
<dbReference type="Proteomes" id="UP000234479">
    <property type="component" value="Unassembled WGS sequence"/>
</dbReference>
<evidence type="ECO:0000256" key="1">
    <source>
        <dbReference type="SAM" id="SignalP"/>
    </source>
</evidence>